<evidence type="ECO:0000313" key="1">
    <source>
        <dbReference type="EMBL" id="NEV69637.1"/>
    </source>
</evidence>
<proteinExistence type="predicted"/>
<reference evidence="1" key="2">
    <citation type="journal article" date="2015" name="Genome Announc.">
        <title>Draft Genome Sequence of Filamentous Marine Cyanobacterium Lyngbya confervoides Strain BDU141951.</title>
        <authorList>
            <person name="Chandrababunaidu M.M."/>
            <person name="Sen D."/>
            <person name="Tripathy S."/>
        </authorList>
    </citation>
    <scope>NUCLEOTIDE SEQUENCE</scope>
    <source>
        <strain evidence="1">BDU141951</strain>
    </source>
</reference>
<sequence>MALVAIAAATNQAANPGVKQAGGECDRSGSGFEQLPTGNLKRQAEYCFSVPLHSSPSAPLLVYGSQVIRE</sequence>
<gene>
    <name evidence="1" type="ORF">QQ91_021295</name>
</gene>
<reference evidence="1" key="3">
    <citation type="submission" date="2020-02" db="EMBL/GenBank/DDBJ databases">
        <authorList>
            <person name="Sarangi A.N."/>
            <person name="Ghosh S."/>
            <person name="Mukherjee M."/>
            <person name="Tripathy S."/>
        </authorList>
    </citation>
    <scope>NUCLEOTIDE SEQUENCE</scope>
    <source>
        <strain evidence="1">BDU141951</strain>
    </source>
</reference>
<protein>
    <submittedName>
        <fullName evidence="1">Uncharacterized protein</fullName>
    </submittedName>
</protein>
<comment type="caution">
    <text evidence="1">The sequence shown here is derived from an EMBL/GenBank/DDBJ whole genome shotgun (WGS) entry which is preliminary data.</text>
</comment>
<dbReference type="AlphaFoldDB" id="A0A0C1UTK2"/>
<organism evidence="1">
    <name type="scientific">Lyngbya confervoides BDU141951</name>
    <dbReference type="NCBI Taxonomy" id="1574623"/>
    <lineage>
        <taxon>Bacteria</taxon>
        <taxon>Bacillati</taxon>
        <taxon>Cyanobacteriota</taxon>
        <taxon>Cyanophyceae</taxon>
        <taxon>Oscillatoriophycideae</taxon>
        <taxon>Oscillatoriales</taxon>
        <taxon>Microcoleaceae</taxon>
        <taxon>Lyngbya</taxon>
    </lineage>
</organism>
<reference evidence="1" key="1">
    <citation type="submission" date="2014-11" db="EMBL/GenBank/DDBJ databases">
        <authorList>
            <person name="Malar M.C."/>
            <person name="Sen D."/>
            <person name="Tripathy S."/>
        </authorList>
    </citation>
    <scope>NUCLEOTIDE SEQUENCE</scope>
    <source>
        <strain evidence="1">BDU141951</strain>
    </source>
</reference>
<accession>A0A0C1UTK2</accession>
<name>A0A0C1UTK2_9CYAN</name>
<dbReference type="EMBL" id="JTHE02000003">
    <property type="protein sequence ID" value="NEV69637.1"/>
    <property type="molecule type" value="Genomic_DNA"/>
</dbReference>